<proteinExistence type="predicted"/>
<reference evidence="2 3" key="1">
    <citation type="submission" date="2015-03" db="EMBL/GenBank/DDBJ databases">
        <title>RNA-seq based gene annotation and comparative genomics of four Zymoseptoria species reveal species-specific pathogenicity related genes and transposable element activity.</title>
        <authorList>
            <person name="Grandaubert J."/>
            <person name="Bhattacharyya A."/>
            <person name="Stukenbrock E.H."/>
        </authorList>
    </citation>
    <scope>NUCLEOTIDE SEQUENCE [LARGE SCALE GENOMIC DNA]</scope>
    <source>
        <strain evidence="2 3">Zb18110</strain>
    </source>
</reference>
<organism evidence="2 3">
    <name type="scientific">Zymoseptoria brevis</name>
    <dbReference type="NCBI Taxonomy" id="1047168"/>
    <lineage>
        <taxon>Eukaryota</taxon>
        <taxon>Fungi</taxon>
        <taxon>Dikarya</taxon>
        <taxon>Ascomycota</taxon>
        <taxon>Pezizomycotina</taxon>
        <taxon>Dothideomycetes</taxon>
        <taxon>Dothideomycetidae</taxon>
        <taxon>Mycosphaerellales</taxon>
        <taxon>Mycosphaerellaceae</taxon>
        <taxon>Zymoseptoria</taxon>
    </lineage>
</organism>
<evidence type="ECO:0000256" key="1">
    <source>
        <dbReference type="SAM" id="MobiDB-lite"/>
    </source>
</evidence>
<evidence type="ECO:0000313" key="2">
    <source>
        <dbReference type="EMBL" id="KJX92999.1"/>
    </source>
</evidence>
<dbReference type="EMBL" id="LAFY01004420">
    <property type="protein sequence ID" value="KJX92999.1"/>
    <property type="molecule type" value="Genomic_DNA"/>
</dbReference>
<keyword evidence="3" id="KW-1185">Reference proteome</keyword>
<protein>
    <submittedName>
        <fullName evidence="2">Uncharacterized protein</fullName>
    </submittedName>
</protein>
<feature type="non-terminal residue" evidence="2">
    <location>
        <position position="52"/>
    </location>
</feature>
<evidence type="ECO:0000313" key="3">
    <source>
        <dbReference type="Proteomes" id="UP000033647"/>
    </source>
</evidence>
<name>A0A0F4G6R0_9PEZI</name>
<feature type="region of interest" description="Disordered" evidence="1">
    <location>
        <begin position="1"/>
        <end position="36"/>
    </location>
</feature>
<comment type="caution">
    <text evidence="2">The sequence shown here is derived from an EMBL/GenBank/DDBJ whole genome shotgun (WGS) entry which is preliminary data.</text>
</comment>
<dbReference type="AlphaFoldDB" id="A0A0F4G6R0"/>
<gene>
    <name evidence="2" type="ORF">TI39_contig4461g00001</name>
</gene>
<dbReference type="Proteomes" id="UP000033647">
    <property type="component" value="Unassembled WGS sequence"/>
</dbReference>
<sequence length="52" mass="6107">MAVQKMDTGAEGGKERRKKIAQVREANERQRKKHRRMRLDSWGRMVVEVIVG</sequence>
<accession>A0A0F4G6R0</accession>